<feature type="signal peptide" evidence="1">
    <location>
        <begin position="1"/>
        <end position="18"/>
    </location>
</feature>
<dbReference type="Proteomes" id="UP000295260">
    <property type="component" value="Unassembled WGS sequence"/>
</dbReference>
<keyword evidence="1" id="KW-0732">Signal</keyword>
<keyword evidence="3" id="KW-1185">Reference proteome</keyword>
<reference evidence="2 3" key="1">
    <citation type="submission" date="2019-03" db="EMBL/GenBank/DDBJ databases">
        <title>Genomic Encyclopedia of Archaeal and Bacterial Type Strains, Phase II (KMG-II): from individual species to whole genera.</title>
        <authorList>
            <person name="Goeker M."/>
        </authorList>
    </citation>
    <scope>NUCLEOTIDE SEQUENCE [LARGE SCALE GENOMIC DNA]</scope>
    <source>
        <strain evidence="2 3">DSM 25687</strain>
    </source>
</reference>
<dbReference type="AlphaFoldDB" id="A0A4R6QA35"/>
<feature type="chain" id="PRO_5020659336" evidence="1">
    <location>
        <begin position="19"/>
        <end position="137"/>
    </location>
</feature>
<evidence type="ECO:0000256" key="1">
    <source>
        <dbReference type="SAM" id="SignalP"/>
    </source>
</evidence>
<sequence>MKSIVFLLLCVISLNAQTIKSSGTHFVDGIKDKSWANANGENFTNAKFKSYTGSCYALLEVDETVEVSFHAFSEIKAGRLEFKLIDEKENQYFYCSATKECELLKDVILEKGKKYKLLFTGANANGNYEVTWKIRKK</sequence>
<dbReference type="RefSeq" id="WP_133533242.1">
    <property type="nucleotide sequence ID" value="NZ_SNXR01000014.1"/>
</dbReference>
<evidence type="ECO:0000313" key="3">
    <source>
        <dbReference type="Proteomes" id="UP000295260"/>
    </source>
</evidence>
<dbReference type="OrthoDB" id="1364080at2"/>
<organism evidence="2 3">
    <name type="scientific">Flavobacterium dankookense</name>
    <dbReference type="NCBI Taxonomy" id="706186"/>
    <lineage>
        <taxon>Bacteria</taxon>
        <taxon>Pseudomonadati</taxon>
        <taxon>Bacteroidota</taxon>
        <taxon>Flavobacteriia</taxon>
        <taxon>Flavobacteriales</taxon>
        <taxon>Flavobacteriaceae</taxon>
        <taxon>Flavobacterium</taxon>
    </lineage>
</organism>
<protein>
    <submittedName>
        <fullName evidence="2">Uncharacterized protein</fullName>
    </submittedName>
</protein>
<gene>
    <name evidence="2" type="ORF">BC748_1980</name>
</gene>
<dbReference type="EMBL" id="SNXR01000014">
    <property type="protein sequence ID" value="TDP58746.1"/>
    <property type="molecule type" value="Genomic_DNA"/>
</dbReference>
<name>A0A4R6QA35_9FLAO</name>
<evidence type="ECO:0000313" key="2">
    <source>
        <dbReference type="EMBL" id="TDP58746.1"/>
    </source>
</evidence>
<proteinExistence type="predicted"/>
<accession>A0A4R6QA35</accession>
<comment type="caution">
    <text evidence="2">The sequence shown here is derived from an EMBL/GenBank/DDBJ whole genome shotgun (WGS) entry which is preliminary data.</text>
</comment>